<evidence type="ECO:0000313" key="8">
    <source>
        <dbReference type="Proteomes" id="UP000294894"/>
    </source>
</evidence>
<dbReference type="Gene3D" id="3.30.70.2740">
    <property type="match status" value="1"/>
</dbReference>
<dbReference type="PANTHER" id="PTHR42934">
    <property type="entry name" value="GLYCOLATE OXIDASE SUBUNIT GLCD"/>
    <property type="match status" value="1"/>
</dbReference>
<reference evidence="7 8" key="1">
    <citation type="submission" date="2019-03" db="EMBL/GenBank/DDBJ databases">
        <title>Three New Species of Nocardioides, Nocardioides euryhalodurans sp. nov., Nocardioides seonyuensis sp. nov. and Nocardioides eburneoflavus sp. nov., Iolated from Soil.</title>
        <authorList>
            <person name="Roh S.G."/>
            <person name="Lee C."/>
            <person name="Kim M.-K."/>
            <person name="Kim S.B."/>
        </authorList>
    </citation>
    <scope>NUCLEOTIDE SEQUENCE [LARGE SCALE GENOMIC DNA]</scope>
    <source>
        <strain evidence="7 8">MMS17-SY117</strain>
    </source>
</reference>
<dbReference type="RefSeq" id="WP_135080106.1">
    <property type="nucleotide sequence ID" value="NZ_CP038267.1"/>
</dbReference>
<comment type="similarity">
    <text evidence="2">Belongs to the FAD-binding oxidoreductase/transferase type 4 family.</text>
</comment>
<dbReference type="Pfam" id="PF02913">
    <property type="entry name" value="FAD-oxidase_C"/>
    <property type="match status" value="1"/>
</dbReference>
<dbReference type="GO" id="GO:0016491">
    <property type="term" value="F:oxidoreductase activity"/>
    <property type="evidence" value="ECO:0007669"/>
    <property type="project" value="UniProtKB-KW"/>
</dbReference>
<dbReference type="Proteomes" id="UP000294894">
    <property type="component" value="Chromosome"/>
</dbReference>
<dbReference type="InterPro" id="IPR004113">
    <property type="entry name" value="FAD-bd_oxidored_4_C"/>
</dbReference>
<dbReference type="PANTHER" id="PTHR42934:SF2">
    <property type="entry name" value="GLYCOLATE OXIDASE SUBUNIT GLCD"/>
    <property type="match status" value="1"/>
</dbReference>
<evidence type="ECO:0000256" key="1">
    <source>
        <dbReference type="ARBA" id="ARBA00001974"/>
    </source>
</evidence>
<dbReference type="InterPro" id="IPR016164">
    <property type="entry name" value="FAD-linked_Oxase-like_C"/>
</dbReference>
<protein>
    <submittedName>
        <fullName evidence="7">FAD-binding protein</fullName>
    </submittedName>
</protein>
<dbReference type="SUPFAM" id="SSF56176">
    <property type="entry name" value="FAD-binding/transporter-associated domain-like"/>
    <property type="match status" value="1"/>
</dbReference>
<keyword evidence="8" id="KW-1185">Reference proteome</keyword>
<name>A0A4P7GP89_9ACTN</name>
<dbReference type="Gene3D" id="3.30.465.10">
    <property type="match status" value="1"/>
</dbReference>
<dbReference type="EMBL" id="CP038267">
    <property type="protein sequence ID" value="QBR94058.1"/>
    <property type="molecule type" value="Genomic_DNA"/>
</dbReference>
<keyword evidence="3" id="KW-0285">Flavoprotein</keyword>
<dbReference type="InterPro" id="IPR016166">
    <property type="entry name" value="FAD-bd_PCMH"/>
</dbReference>
<sequence length="453" mass="47727">MDALGELTAALPDHVVVTDPERIEKYRWDRSQDPNTGTPVAVVRAEDAEQVQVAVRWAAAHRVPVVPRGAGSGLSGGSSAVDGGIVISLERMTAVEIDPTCQVAVVEPGAYNKDVKAAAAEQGLWYPPDPSSYEFCSIGGNVATNAGGLCCVKYGVTTDYVLGLDVVLADGSLVRLGGKRIKDVAGLSLLKLFVGSEGTLGIVTRAILRLVPAQQERSTLVATFGSPTVAAEAVVAIRSRLRPSMLELMDQPSIRAVEQHRSMGLDVDAGALLVAQSDAPGTSRTEEIALMEKACRDTGATEVFVTDDADEGEQFVQARRMVIPAVEELGALMLEDVGVPVPRLPELLAAVAEVAREQDLSIPVIAHAGDGNTHPLIVVPRDDDAAHLRALQAFDDIMHAAIRLDGTITGEHGVGRTKKSALPEQLGPDVLALNQRVKDALDPDGILNPGAIL</sequence>
<dbReference type="InterPro" id="IPR016171">
    <property type="entry name" value="Vanillyl_alc_oxidase_C-sub2"/>
</dbReference>
<dbReference type="InterPro" id="IPR036318">
    <property type="entry name" value="FAD-bd_PCMH-like_sf"/>
</dbReference>
<proteinExistence type="inferred from homology"/>
<dbReference type="FunFam" id="3.30.465.10:FF:000036">
    <property type="entry name" value="Putative FAD-linked oxidoreductase"/>
    <property type="match status" value="1"/>
</dbReference>
<keyword evidence="5" id="KW-0560">Oxidoreductase</keyword>
<evidence type="ECO:0000259" key="6">
    <source>
        <dbReference type="PROSITE" id="PS51387"/>
    </source>
</evidence>
<dbReference type="Pfam" id="PF01565">
    <property type="entry name" value="FAD_binding_4"/>
    <property type="match status" value="1"/>
</dbReference>
<dbReference type="AlphaFoldDB" id="A0A4P7GP89"/>
<comment type="cofactor">
    <cofactor evidence="1">
        <name>FAD</name>
        <dbReference type="ChEBI" id="CHEBI:57692"/>
    </cofactor>
</comment>
<dbReference type="InterPro" id="IPR016169">
    <property type="entry name" value="FAD-bd_PCMH_sub2"/>
</dbReference>
<gene>
    <name evidence="7" type="ORF">EXE57_18535</name>
</gene>
<dbReference type="PROSITE" id="PS51387">
    <property type="entry name" value="FAD_PCMH"/>
    <property type="match status" value="1"/>
</dbReference>
<feature type="domain" description="FAD-binding PCMH-type" evidence="6">
    <location>
        <begin position="35"/>
        <end position="213"/>
    </location>
</feature>
<evidence type="ECO:0000256" key="5">
    <source>
        <dbReference type="ARBA" id="ARBA00023002"/>
    </source>
</evidence>
<dbReference type="KEGG" id="noy:EXE57_18535"/>
<evidence type="ECO:0000256" key="2">
    <source>
        <dbReference type="ARBA" id="ARBA00008000"/>
    </source>
</evidence>
<dbReference type="GO" id="GO:0071949">
    <property type="term" value="F:FAD binding"/>
    <property type="evidence" value="ECO:0007669"/>
    <property type="project" value="InterPro"/>
</dbReference>
<dbReference type="FunFam" id="1.10.45.10:FF:000001">
    <property type="entry name" value="D-lactate dehydrogenase mitochondrial"/>
    <property type="match status" value="1"/>
</dbReference>
<organism evidence="7 8">
    <name type="scientific">Nocardioides euryhalodurans</name>
    <dbReference type="NCBI Taxonomy" id="2518370"/>
    <lineage>
        <taxon>Bacteria</taxon>
        <taxon>Bacillati</taxon>
        <taxon>Actinomycetota</taxon>
        <taxon>Actinomycetes</taxon>
        <taxon>Propionibacteriales</taxon>
        <taxon>Nocardioidaceae</taxon>
        <taxon>Nocardioides</taxon>
    </lineage>
</organism>
<evidence type="ECO:0000313" key="7">
    <source>
        <dbReference type="EMBL" id="QBR94058.1"/>
    </source>
</evidence>
<evidence type="ECO:0000256" key="4">
    <source>
        <dbReference type="ARBA" id="ARBA00022827"/>
    </source>
</evidence>
<dbReference type="SUPFAM" id="SSF55103">
    <property type="entry name" value="FAD-linked oxidases, C-terminal domain"/>
    <property type="match status" value="1"/>
</dbReference>
<dbReference type="InterPro" id="IPR051914">
    <property type="entry name" value="FAD-linked_OxidoTrans_Type4"/>
</dbReference>
<dbReference type="OrthoDB" id="9811557at2"/>
<keyword evidence="4" id="KW-0274">FAD</keyword>
<dbReference type="InterPro" id="IPR006094">
    <property type="entry name" value="Oxid_FAD_bind_N"/>
</dbReference>
<evidence type="ECO:0000256" key="3">
    <source>
        <dbReference type="ARBA" id="ARBA00022630"/>
    </source>
</evidence>
<dbReference type="FunFam" id="3.30.70.2740:FF:000001">
    <property type="entry name" value="D-lactate dehydrogenase mitochondrial"/>
    <property type="match status" value="1"/>
</dbReference>
<dbReference type="Gene3D" id="1.10.45.10">
    <property type="entry name" value="Vanillyl-alcohol Oxidase, Chain A, domain 4"/>
    <property type="match status" value="1"/>
</dbReference>
<accession>A0A4P7GP89</accession>